<dbReference type="EMBL" id="LR746279">
    <property type="protein sequence ID" value="CAA7409329.1"/>
    <property type="molecule type" value="Genomic_DNA"/>
</dbReference>
<dbReference type="PANTHER" id="PTHR35162:SF2">
    <property type="entry name" value="OS08G0516600 PROTEIN"/>
    <property type="match status" value="1"/>
</dbReference>
<proteinExistence type="predicted"/>
<dbReference type="InterPro" id="IPR053115">
    <property type="entry name" value="CDK_inhibitor"/>
</dbReference>
<organism evidence="2 3">
    <name type="scientific">Spirodela intermedia</name>
    <name type="common">Intermediate duckweed</name>
    <dbReference type="NCBI Taxonomy" id="51605"/>
    <lineage>
        <taxon>Eukaryota</taxon>
        <taxon>Viridiplantae</taxon>
        <taxon>Streptophyta</taxon>
        <taxon>Embryophyta</taxon>
        <taxon>Tracheophyta</taxon>
        <taxon>Spermatophyta</taxon>
        <taxon>Magnoliopsida</taxon>
        <taxon>Liliopsida</taxon>
        <taxon>Araceae</taxon>
        <taxon>Lemnoideae</taxon>
        <taxon>Spirodela</taxon>
    </lineage>
</organism>
<feature type="region of interest" description="Disordered" evidence="1">
    <location>
        <begin position="1"/>
        <end position="37"/>
    </location>
</feature>
<evidence type="ECO:0000256" key="1">
    <source>
        <dbReference type="SAM" id="MobiDB-lite"/>
    </source>
</evidence>
<evidence type="ECO:0000313" key="3">
    <source>
        <dbReference type="Proteomes" id="UP000663760"/>
    </source>
</evidence>
<dbReference type="AlphaFoldDB" id="A0A7I8LH17"/>
<dbReference type="Proteomes" id="UP000663760">
    <property type="component" value="Chromosome 16"/>
</dbReference>
<gene>
    <name evidence="2" type="ORF">SI8410_16020007</name>
</gene>
<dbReference type="OrthoDB" id="622970at2759"/>
<dbReference type="PANTHER" id="PTHR35162">
    <property type="entry name" value="OS08G0516600 PROTEIN"/>
    <property type="match status" value="1"/>
</dbReference>
<keyword evidence="3" id="KW-1185">Reference proteome</keyword>
<name>A0A7I8LH17_SPIIN</name>
<sequence length="135" mass="15340">MGLEGVAEEEPMRSPSPAAAEVEMKKEEEGSETPRSSIYRLKSALTCPAAPRKPQARSKRKARRPQGFFPVPWDLGSVFFPVPWDRLRSRREFEQGDGHRFRLLISRLSLSSSPVVGRTKSTFFPFLLLNSIYDD</sequence>
<accession>A0A7I8LH17</accession>
<reference evidence="2" key="1">
    <citation type="submission" date="2020-02" db="EMBL/GenBank/DDBJ databases">
        <authorList>
            <person name="Scholz U."/>
            <person name="Mascher M."/>
            <person name="Fiebig A."/>
        </authorList>
    </citation>
    <scope>NUCLEOTIDE SEQUENCE</scope>
</reference>
<evidence type="ECO:0000313" key="2">
    <source>
        <dbReference type="EMBL" id="CAA7409329.1"/>
    </source>
</evidence>
<protein>
    <submittedName>
        <fullName evidence="2">Uncharacterized protein</fullName>
    </submittedName>
</protein>